<keyword evidence="3" id="KW-1185">Reference proteome</keyword>
<reference evidence="2 3" key="1">
    <citation type="submission" date="2019-02" db="EMBL/GenBank/DDBJ databases">
        <title>Deep-cultivation of Planctomycetes and their phenomic and genomic characterization uncovers novel biology.</title>
        <authorList>
            <person name="Wiegand S."/>
            <person name="Jogler M."/>
            <person name="Boedeker C."/>
            <person name="Pinto D."/>
            <person name="Vollmers J."/>
            <person name="Rivas-Marin E."/>
            <person name="Kohn T."/>
            <person name="Peeters S.H."/>
            <person name="Heuer A."/>
            <person name="Rast P."/>
            <person name="Oberbeckmann S."/>
            <person name="Bunk B."/>
            <person name="Jeske O."/>
            <person name="Meyerdierks A."/>
            <person name="Storesund J.E."/>
            <person name="Kallscheuer N."/>
            <person name="Luecker S."/>
            <person name="Lage O.M."/>
            <person name="Pohl T."/>
            <person name="Merkel B.J."/>
            <person name="Hornburger P."/>
            <person name="Mueller R.-W."/>
            <person name="Bruemmer F."/>
            <person name="Labrenz M."/>
            <person name="Spormann A.M."/>
            <person name="Op den Camp H."/>
            <person name="Overmann J."/>
            <person name="Amann R."/>
            <person name="Jetten M.S.M."/>
            <person name="Mascher T."/>
            <person name="Medema M.H."/>
            <person name="Devos D.P."/>
            <person name="Kaster A.-K."/>
            <person name="Ovreas L."/>
            <person name="Rohde M."/>
            <person name="Galperin M.Y."/>
            <person name="Jogler C."/>
        </authorList>
    </citation>
    <scope>NUCLEOTIDE SEQUENCE [LARGE SCALE GENOMIC DNA]</scope>
    <source>
        <strain evidence="2 3">HG66A1</strain>
    </source>
</reference>
<protein>
    <submittedName>
        <fullName evidence="2">Uncharacterized protein</fullName>
    </submittedName>
</protein>
<accession>A0A517PVQ7</accession>
<feature type="chain" id="PRO_5022235501" evidence="1">
    <location>
        <begin position="20"/>
        <end position="130"/>
    </location>
</feature>
<keyword evidence="1" id="KW-0732">Signal</keyword>
<feature type="signal peptide" evidence="1">
    <location>
        <begin position="1"/>
        <end position="19"/>
    </location>
</feature>
<evidence type="ECO:0000313" key="2">
    <source>
        <dbReference type="EMBL" id="QDT23445.1"/>
    </source>
</evidence>
<evidence type="ECO:0000313" key="3">
    <source>
        <dbReference type="Proteomes" id="UP000320421"/>
    </source>
</evidence>
<dbReference type="EMBL" id="CP036266">
    <property type="protein sequence ID" value="QDT23445.1"/>
    <property type="molecule type" value="Genomic_DNA"/>
</dbReference>
<name>A0A517PVQ7_9PLAN</name>
<sequence length="130" mass="15316" precursor="true">MRWWYNNWICLSFAITTLAQTTIPCDTHCCHSDMHTISTQICHQHCHVDSVVEPVHQNPEPNCPFCVCSVERILVLIPNKTYRQLKQNYVCSHDIANVSDEHYEIQNSWLTIDNFYKRRSIIADLRKLLI</sequence>
<organism evidence="2 3">
    <name type="scientific">Gimesia chilikensis</name>
    <dbReference type="NCBI Taxonomy" id="2605989"/>
    <lineage>
        <taxon>Bacteria</taxon>
        <taxon>Pseudomonadati</taxon>
        <taxon>Planctomycetota</taxon>
        <taxon>Planctomycetia</taxon>
        <taxon>Planctomycetales</taxon>
        <taxon>Planctomycetaceae</taxon>
        <taxon>Gimesia</taxon>
    </lineage>
</organism>
<evidence type="ECO:0000256" key="1">
    <source>
        <dbReference type="SAM" id="SignalP"/>
    </source>
</evidence>
<proteinExistence type="predicted"/>
<gene>
    <name evidence="2" type="ORF">HG66A1_52620</name>
</gene>
<dbReference type="AlphaFoldDB" id="A0A517PVQ7"/>
<dbReference type="Proteomes" id="UP000320421">
    <property type="component" value="Chromosome"/>
</dbReference>